<dbReference type="InterPro" id="IPR001466">
    <property type="entry name" value="Beta-lactam-related"/>
</dbReference>
<keyword evidence="1" id="KW-0812">Transmembrane</keyword>
<keyword evidence="1" id="KW-1133">Transmembrane helix</keyword>
<protein>
    <submittedName>
        <fullName evidence="3">CubicO group peptidase (Beta-lactamase class C family)</fullName>
        <ecNumber evidence="3">3.5.1.46</ecNumber>
    </submittedName>
</protein>
<organism evidence="3 4">
    <name type="scientific">Rhizobium aquaticum</name>
    <dbReference type="NCBI Taxonomy" id="1549636"/>
    <lineage>
        <taxon>Bacteria</taxon>
        <taxon>Pseudomonadati</taxon>
        <taxon>Pseudomonadota</taxon>
        <taxon>Alphaproteobacteria</taxon>
        <taxon>Hyphomicrobiales</taxon>
        <taxon>Rhizobiaceae</taxon>
        <taxon>Rhizobium/Agrobacterium group</taxon>
        <taxon>Rhizobium</taxon>
    </lineage>
</organism>
<dbReference type="InterPro" id="IPR050789">
    <property type="entry name" value="Diverse_Enzym_Activities"/>
</dbReference>
<dbReference type="EC" id="3.5.1.46" evidence="3"/>
<keyword evidence="1" id="KW-0472">Membrane</keyword>
<reference evidence="3 4" key="1">
    <citation type="submission" date="2024-06" db="EMBL/GenBank/DDBJ databases">
        <title>Genomic Encyclopedia of Type Strains, Phase IV (KMG-IV): sequencing the most valuable type-strain genomes for metagenomic binning, comparative biology and taxonomic classification.</title>
        <authorList>
            <person name="Goeker M."/>
        </authorList>
    </citation>
    <scope>NUCLEOTIDE SEQUENCE [LARGE SCALE GENOMIC DNA]</scope>
    <source>
        <strain evidence="3 4">DSM 29780</strain>
    </source>
</reference>
<evidence type="ECO:0000313" key="4">
    <source>
        <dbReference type="Proteomes" id="UP001549047"/>
    </source>
</evidence>
<dbReference type="Pfam" id="PF00144">
    <property type="entry name" value="Beta-lactamase"/>
    <property type="match status" value="1"/>
</dbReference>
<evidence type="ECO:0000256" key="1">
    <source>
        <dbReference type="SAM" id="Phobius"/>
    </source>
</evidence>
<dbReference type="Gene3D" id="3.40.710.10">
    <property type="entry name" value="DD-peptidase/beta-lactamase superfamily"/>
    <property type="match status" value="1"/>
</dbReference>
<evidence type="ECO:0000259" key="2">
    <source>
        <dbReference type="Pfam" id="PF00144"/>
    </source>
</evidence>
<dbReference type="RefSeq" id="WP_354554685.1">
    <property type="nucleotide sequence ID" value="NZ_JBEPMB010000001.1"/>
</dbReference>
<dbReference type="Proteomes" id="UP001549047">
    <property type="component" value="Unassembled WGS sequence"/>
</dbReference>
<dbReference type="SUPFAM" id="SSF56601">
    <property type="entry name" value="beta-lactamase/transpeptidase-like"/>
    <property type="match status" value="1"/>
</dbReference>
<dbReference type="GO" id="GO:0019875">
    <property type="term" value="F:6-aminohexanoate-dimer hydrolase activity"/>
    <property type="evidence" value="ECO:0007669"/>
    <property type="project" value="UniProtKB-EC"/>
</dbReference>
<gene>
    <name evidence="3" type="ORF">ABID16_000403</name>
</gene>
<accession>A0ABV2IUH1</accession>
<sequence length="456" mass="49349">MRIVFKLLKWFFGALVAAVIAFLITIRVAPPELLQVGDSYAAKIACTNVFLAGRDAQKVLADDVQAPGNPILKAVMLDVDKDKGKVTARLLGYAAPRSSVYRPGYGCTNLADEAIAPTALPALPQPTAPDANVEWPTGNHAGASFDPALSGLLSDETLRGPGMRAIVVVHHGKIVAETYGPGFDDKTPLIGWSMTKTVNAILAGRAAQMGLLSFDDKNLFPEWAKDDRKDISLKSLAAMQSGLAFNEDYGDVSDVTRMLYLQPDMAKFTISQPLVAKPDTQFNYSTGTSIAIARYWMNKMPDKAAALAFPRKELFNPLGMQSAVLEVDQTDTFASGSYLYASARDWARIGQFLLQDGIWSGTRLVSEDFMKMMRTANSTSDGVYTQMQGWLTGPGEEPNASFGVPADTYWLQGHDGQTVAVVPSRDLVVVRMGLTPGRLGYRPQTLLAAIAGKLKD</sequence>
<dbReference type="InterPro" id="IPR012338">
    <property type="entry name" value="Beta-lactam/transpept-like"/>
</dbReference>
<feature type="transmembrane region" description="Helical" evidence="1">
    <location>
        <begin position="7"/>
        <end position="26"/>
    </location>
</feature>
<proteinExistence type="predicted"/>
<dbReference type="PANTHER" id="PTHR43283:SF7">
    <property type="entry name" value="BETA-LACTAMASE-RELATED DOMAIN-CONTAINING PROTEIN"/>
    <property type="match status" value="1"/>
</dbReference>
<name>A0ABV2IUH1_9HYPH</name>
<dbReference type="PANTHER" id="PTHR43283">
    <property type="entry name" value="BETA-LACTAMASE-RELATED"/>
    <property type="match status" value="1"/>
</dbReference>
<comment type="caution">
    <text evidence="3">The sequence shown here is derived from an EMBL/GenBank/DDBJ whole genome shotgun (WGS) entry which is preliminary data.</text>
</comment>
<evidence type="ECO:0000313" key="3">
    <source>
        <dbReference type="EMBL" id="MET3612098.1"/>
    </source>
</evidence>
<dbReference type="EMBL" id="JBEPMB010000001">
    <property type="protein sequence ID" value="MET3612098.1"/>
    <property type="molecule type" value="Genomic_DNA"/>
</dbReference>
<keyword evidence="4" id="KW-1185">Reference proteome</keyword>
<keyword evidence="3" id="KW-0378">Hydrolase</keyword>
<feature type="domain" description="Beta-lactamase-related" evidence="2">
    <location>
        <begin position="165"/>
        <end position="432"/>
    </location>
</feature>